<accession>A0A2B5IRY4</accession>
<dbReference type="EMBL" id="NVGE01000027">
    <property type="protein sequence ID" value="PFZ28022.1"/>
    <property type="molecule type" value="Genomic_DNA"/>
</dbReference>
<comment type="caution">
    <text evidence="2">The sequence shown here is derived from an EMBL/GenBank/DDBJ whole genome shotgun (WGS) entry which is preliminary data.</text>
</comment>
<proteinExistence type="predicted"/>
<evidence type="ECO:0000313" key="3">
    <source>
        <dbReference type="Proteomes" id="UP000223311"/>
    </source>
</evidence>
<feature type="domain" description="RiboL-PSP-HEPN" evidence="1">
    <location>
        <begin position="17"/>
        <end position="213"/>
    </location>
</feature>
<name>A0A2B5IRY4_9BACI</name>
<evidence type="ECO:0000313" key="2">
    <source>
        <dbReference type="EMBL" id="PFZ28022.1"/>
    </source>
</evidence>
<organism evidence="2 3">
    <name type="scientific">Bacillus wiedmannii</name>
    <dbReference type="NCBI Taxonomy" id="1890302"/>
    <lineage>
        <taxon>Bacteria</taxon>
        <taxon>Bacillati</taxon>
        <taxon>Bacillota</taxon>
        <taxon>Bacilli</taxon>
        <taxon>Bacillales</taxon>
        <taxon>Bacillaceae</taxon>
        <taxon>Bacillus</taxon>
        <taxon>Bacillus cereus group</taxon>
    </lineage>
</organism>
<evidence type="ECO:0000259" key="1">
    <source>
        <dbReference type="Pfam" id="PF18735"/>
    </source>
</evidence>
<gene>
    <name evidence="2" type="ORF">COL66_18495</name>
</gene>
<reference evidence="2 3" key="1">
    <citation type="submission" date="2017-09" db="EMBL/GenBank/DDBJ databases">
        <title>Large-scale bioinformatics analysis of Bacillus genomes uncovers conserved roles of natural products in bacterial physiology.</title>
        <authorList>
            <consortium name="Agbiome Team Llc"/>
            <person name="Bleich R.M."/>
            <person name="Grubbs K.J."/>
            <person name="Santa Maria K.C."/>
            <person name="Allen S.E."/>
            <person name="Farag S."/>
            <person name="Shank E.A."/>
            <person name="Bowers A."/>
        </authorList>
    </citation>
    <scope>NUCLEOTIDE SEQUENCE [LARGE SCALE GENOMIC DNA]</scope>
    <source>
        <strain evidence="2 3">AFS080080</strain>
    </source>
</reference>
<dbReference type="Pfam" id="PF18735">
    <property type="entry name" value="HEPN_RiboL-PSP"/>
    <property type="match status" value="1"/>
</dbReference>
<sequence length="226" mass="26375">MSNQYLLEELQETLDKQLAWRKKELSLIAGNINTSKEEVLNTLIRAGISLLYAHWEGYIKIAAREYLAYLNAQECKVSELQENFLVLHLKKTIIDVKQSNKTTKFATLLDKINNQDNECFKVKQMDKDIISTESNLKFDVLKEILFSLGLEVEKFELKKQIIDRKLLKKRNAIAHGEYINLVDKDNDDEAKKDFEELYHIILELMDEFKEQIIDAGLKKTYLKVSS</sequence>
<dbReference type="RefSeq" id="WP_098577411.1">
    <property type="nucleotide sequence ID" value="NZ_NVGE01000027.1"/>
</dbReference>
<dbReference type="AlphaFoldDB" id="A0A2B5IRY4"/>
<dbReference type="InterPro" id="IPR041519">
    <property type="entry name" value="HEPN_RiboL-PSP"/>
</dbReference>
<dbReference type="Proteomes" id="UP000223311">
    <property type="component" value="Unassembled WGS sequence"/>
</dbReference>
<protein>
    <recommendedName>
        <fullName evidence="1">RiboL-PSP-HEPN domain-containing protein</fullName>
    </recommendedName>
</protein>